<dbReference type="SUPFAM" id="SSF52540">
    <property type="entry name" value="P-loop containing nucleoside triphosphate hydrolases"/>
    <property type="match status" value="1"/>
</dbReference>
<reference evidence="8 9" key="1">
    <citation type="submission" date="2024-07" db="EMBL/GenBank/DDBJ databases">
        <title>Genomic Encyclopedia of Type Strains, Phase V (KMG-V): Genome sequencing to study the core and pangenomes of soil and plant-associated prokaryotes.</title>
        <authorList>
            <person name="Whitman W."/>
        </authorList>
    </citation>
    <scope>NUCLEOTIDE SEQUENCE [LARGE SCALE GENOMIC DNA]</scope>
    <source>
        <strain evidence="8 9">USDA 152</strain>
    </source>
</reference>
<comment type="caution">
    <text evidence="8">The sequence shown here is derived from an EMBL/GenBank/DDBJ whole genome shotgun (WGS) entry which is preliminary data.</text>
</comment>
<dbReference type="InterPro" id="IPR027417">
    <property type="entry name" value="P-loop_NTPase"/>
</dbReference>
<feature type="domain" description="Guanylate kinase/L-type calcium channel beta subunit" evidence="7">
    <location>
        <begin position="17"/>
        <end position="195"/>
    </location>
</feature>
<evidence type="ECO:0000256" key="4">
    <source>
        <dbReference type="ARBA" id="ARBA00022741"/>
    </source>
</evidence>
<dbReference type="NCBIfam" id="TIGR02322">
    <property type="entry name" value="phosphon_PhnN"/>
    <property type="match status" value="1"/>
</dbReference>
<protein>
    <recommendedName>
        <fullName evidence="6">Ribose 1,5-bisphosphate phosphokinase PhnN</fullName>
        <ecNumber evidence="6">2.7.4.23</ecNumber>
    </recommendedName>
    <alternativeName>
        <fullName evidence="6">Ribose 1,5-bisphosphokinase</fullName>
    </alternativeName>
</protein>
<keyword evidence="9" id="KW-1185">Reference proteome</keyword>
<dbReference type="InterPro" id="IPR012699">
    <property type="entry name" value="PhnN"/>
</dbReference>
<comment type="function">
    <text evidence="6">Catalyzes the phosphorylation of ribose 1,5-bisphosphate to 5-phospho-D-ribosyl alpha-1-diphosphate (PRPP).</text>
</comment>
<keyword evidence="3 6" id="KW-0808">Transferase</keyword>
<evidence type="ECO:0000256" key="6">
    <source>
        <dbReference type="HAMAP-Rule" id="MF_00836"/>
    </source>
</evidence>
<dbReference type="InterPro" id="IPR008145">
    <property type="entry name" value="GK/Ca_channel_bsu"/>
</dbReference>
<dbReference type="Gene3D" id="3.40.50.300">
    <property type="entry name" value="P-loop containing nucleotide triphosphate hydrolases"/>
    <property type="match status" value="1"/>
</dbReference>
<accession>A0ABV4FRY8</accession>
<organism evidence="8 9">
    <name type="scientific">Bradyrhizobium ottawaense</name>
    <dbReference type="NCBI Taxonomy" id="931866"/>
    <lineage>
        <taxon>Bacteria</taxon>
        <taxon>Pseudomonadati</taxon>
        <taxon>Pseudomonadota</taxon>
        <taxon>Alphaproteobacteria</taxon>
        <taxon>Hyphomicrobiales</taxon>
        <taxon>Nitrobacteraceae</taxon>
        <taxon>Bradyrhizobium</taxon>
    </lineage>
</organism>
<dbReference type="HAMAP" id="MF_00836">
    <property type="entry name" value="PhnN"/>
    <property type="match status" value="1"/>
</dbReference>
<comment type="pathway">
    <text evidence="2 6">Metabolic intermediate biosynthesis; 5-phospho-alpha-D-ribose 1-diphosphate biosynthesis; 5-phospho-alpha-D-ribose 1-diphosphate from D-ribose 5-phosphate (route II): step 3/3.</text>
</comment>
<keyword evidence="5 6" id="KW-0067">ATP-binding</keyword>
<sequence>MSEIPAMAQDDAGAIGPGRLVLVVGPSGAGKDTLLRLAQAACVDDHDIVFPRRIVTRESSADEDNVALGFDQFRRACEHGDFAVHWDAHGHSYALPLAINEDIRAGRTVVANVSRTVIGALRQTYADVVVVAITAPPDVLAARLAARARQSDGNIAERLTRSVDDRSAQADVTILNAGSAEYHARQLVRVIRNEGWHDQPVQQGGRNVGD</sequence>
<evidence type="ECO:0000256" key="5">
    <source>
        <dbReference type="ARBA" id="ARBA00022840"/>
    </source>
</evidence>
<evidence type="ECO:0000256" key="3">
    <source>
        <dbReference type="ARBA" id="ARBA00022679"/>
    </source>
</evidence>
<proteinExistence type="inferred from homology"/>
<evidence type="ECO:0000313" key="8">
    <source>
        <dbReference type="EMBL" id="MEY9454363.1"/>
    </source>
</evidence>
<comment type="similarity">
    <text evidence="6">Belongs to the ribose 1,5-bisphosphokinase family.</text>
</comment>
<dbReference type="Proteomes" id="UP001565369">
    <property type="component" value="Unassembled WGS sequence"/>
</dbReference>
<dbReference type="RefSeq" id="WP_028140762.1">
    <property type="nucleotide sequence ID" value="NZ_AP021854.1"/>
</dbReference>
<gene>
    <name evidence="6" type="primary">phnN</name>
    <name evidence="8" type="ORF">ABIG07_003311</name>
</gene>
<evidence type="ECO:0000313" key="9">
    <source>
        <dbReference type="Proteomes" id="UP001565369"/>
    </source>
</evidence>
<dbReference type="GO" id="GO:0033863">
    <property type="term" value="F:ribose 1,5-bisphosphate phosphokinase activity"/>
    <property type="evidence" value="ECO:0007669"/>
    <property type="project" value="UniProtKB-EC"/>
</dbReference>
<evidence type="ECO:0000256" key="1">
    <source>
        <dbReference type="ARBA" id="ARBA00000373"/>
    </source>
</evidence>
<dbReference type="SMART" id="SM00072">
    <property type="entry name" value="GuKc"/>
    <property type="match status" value="1"/>
</dbReference>
<evidence type="ECO:0000256" key="2">
    <source>
        <dbReference type="ARBA" id="ARBA00005069"/>
    </source>
</evidence>
<name>A0ABV4FRY8_9BRAD</name>
<keyword evidence="4 6" id="KW-0547">Nucleotide-binding</keyword>
<feature type="binding site" evidence="6">
    <location>
        <begin position="25"/>
        <end position="32"/>
    </location>
    <ligand>
        <name>ATP</name>
        <dbReference type="ChEBI" id="CHEBI:30616"/>
    </ligand>
</feature>
<evidence type="ECO:0000259" key="7">
    <source>
        <dbReference type="SMART" id="SM00072"/>
    </source>
</evidence>
<dbReference type="EC" id="2.7.4.23" evidence="6"/>
<comment type="catalytic activity">
    <reaction evidence="1 6">
        <text>alpha-D-ribose 1,5-bisphosphate + ATP = 5-phospho-alpha-D-ribose 1-diphosphate + ADP</text>
        <dbReference type="Rhea" id="RHEA:20109"/>
        <dbReference type="ChEBI" id="CHEBI:30616"/>
        <dbReference type="ChEBI" id="CHEBI:58017"/>
        <dbReference type="ChEBI" id="CHEBI:68688"/>
        <dbReference type="ChEBI" id="CHEBI:456216"/>
        <dbReference type="EC" id="2.7.4.23"/>
    </reaction>
</comment>
<dbReference type="EMBL" id="JBGBZJ010000003">
    <property type="protein sequence ID" value="MEY9454363.1"/>
    <property type="molecule type" value="Genomic_DNA"/>
</dbReference>